<proteinExistence type="predicted"/>
<dbReference type="RefSeq" id="WP_189488500.1">
    <property type="nucleotide sequence ID" value="NZ_BMZO01000003.1"/>
</dbReference>
<sequence>MADNGMTAEERLTRAIDDAGLLSDLIAIDDISADGRAARYLSRKLAENVDELRSAFLAFCDEVNEELREAKSRA</sequence>
<name>A0A8J3DFK8_9HYPH</name>
<accession>A0A8J3DFK8</accession>
<reference evidence="1" key="1">
    <citation type="journal article" date="2014" name="Int. J. Syst. Evol. Microbiol.">
        <title>Complete genome sequence of Corynebacterium casei LMG S-19264T (=DSM 44701T), isolated from a smear-ripened cheese.</title>
        <authorList>
            <consortium name="US DOE Joint Genome Institute (JGI-PGF)"/>
            <person name="Walter F."/>
            <person name="Albersmeier A."/>
            <person name="Kalinowski J."/>
            <person name="Ruckert C."/>
        </authorList>
    </citation>
    <scope>NUCLEOTIDE SEQUENCE</scope>
    <source>
        <strain evidence="1">KCTC 42097</strain>
    </source>
</reference>
<dbReference type="Proteomes" id="UP000641137">
    <property type="component" value="Unassembled WGS sequence"/>
</dbReference>
<comment type="caution">
    <text evidence="1">The sequence shown here is derived from an EMBL/GenBank/DDBJ whole genome shotgun (WGS) entry which is preliminary data.</text>
</comment>
<evidence type="ECO:0000313" key="2">
    <source>
        <dbReference type="Proteomes" id="UP000641137"/>
    </source>
</evidence>
<reference evidence="1" key="2">
    <citation type="submission" date="2020-09" db="EMBL/GenBank/DDBJ databases">
        <authorList>
            <person name="Sun Q."/>
            <person name="Kim S."/>
        </authorList>
    </citation>
    <scope>NUCLEOTIDE SEQUENCE</scope>
    <source>
        <strain evidence="1">KCTC 42097</strain>
    </source>
</reference>
<gene>
    <name evidence="1" type="ORF">GCM10010136_09830</name>
</gene>
<organism evidence="1 2">
    <name type="scientific">Limoniibacter endophyticus</name>
    <dbReference type="NCBI Taxonomy" id="1565040"/>
    <lineage>
        <taxon>Bacteria</taxon>
        <taxon>Pseudomonadati</taxon>
        <taxon>Pseudomonadota</taxon>
        <taxon>Alphaproteobacteria</taxon>
        <taxon>Hyphomicrobiales</taxon>
        <taxon>Bartonellaceae</taxon>
        <taxon>Limoniibacter</taxon>
    </lineage>
</organism>
<dbReference type="EMBL" id="BMZO01000003">
    <property type="protein sequence ID" value="GHC66609.1"/>
    <property type="molecule type" value="Genomic_DNA"/>
</dbReference>
<protein>
    <submittedName>
        <fullName evidence="1">Uncharacterized protein</fullName>
    </submittedName>
</protein>
<dbReference type="AlphaFoldDB" id="A0A8J3DFK8"/>
<evidence type="ECO:0000313" key="1">
    <source>
        <dbReference type="EMBL" id="GHC66609.1"/>
    </source>
</evidence>
<keyword evidence="2" id="KW-1185">Reference proteome</keyword>